<comment type="caution">
    <text evidence="2">The sequence shown here is derived from an EMBL/GenBank/DDBJ whole genome shotgun (WGS) entry which is preliminary data.</text>
</comment>
<dbReference type="InParanoid" id="A0A151GKI7"/>
<dbReference type="AlphaFoldDB" id="A0A151GKI7"/>
<feature type="compositionally biased region" description="Polar residues" evidence="1">
    <location>
        <begin position="75"/>
        <end position="86"/>
    </location>
</feature>
<accession>A0A151GKI7</accession>
<keyword evidence="3" id="KW-1185">Reference proteome</keyword>
<dbReference type="GeneID" id="63717205"/>
<dbReference type="EMBL" id="LAYC01000002">
    <property type="protein sequence ID" value="KYK57551.1"/>
    <property type="molecule type" value="Genomic_DNA"/>
</dbReference>
<evidence type="ECO:0000313" key="3">
    <source>
        <dbReference type="Proteomes" id="UP000076580"/>
    </source>
</evidence>
<proteinExistence type="predicted"/>
<protein>
    <submittedName>
        <fullName evidence="2">Uncharacterized protein</fullName>
    </submittedName>
</protein>
<reference evidence="2 3" key="1">
    <citation type="journal article" date="2016" name="Sci. Rep.">
        <title>Insights into Adaptations to a Near-Obligate Nematode Endoparasitic Lifestyle from the Finished Genome of Drechmeria coniospora.</title>
        <authorList>
            <person name="Zhang L."/>
            <person name="Zhou Z."/>
            <person name="Guo Q."/>
            <person name="Fokkens L."/>
            <person name="Miskei M."/>
            <person name="Pocsi I."/>
            <person name="Zhang W."/>
            <person name="Chen M."/>
            <person name="Wang L."/>
            <person name="Sun Y."/>
            <person name="Donzelli B.G."/>
            <person name="Gibson D.M."/>
            <person name="Nelson D.R."/>
            <person name="Luo J.G."/>
            <person name="Rep M."/>
            <person name="Liu H."/>
            <person name="Yang S."/>
            <person name="Wang J."/>
            <person name="Krasnoff S.B."/>
            <person name="Xu Y."/>
            <person name="Molnar I."/>
            <person name="Lin M."/>
        </authorList>
    </citation>
    <scope>NUCLEOTIDE SEQUENCE [LARGE SCALE GENOMIC DNA]</scope>
    <source>
        <strain evidence="2 3">ARSEF 6962</strain>
    </source>
</reference>
<gene>
    <name evidence="2" type="ORF">DCS_04562</name>
</gene>
<feature type="region of interest" description="Disordered" evidence="1">
    <location>
        <begin position="106"/>
        <end position="141"/>
    </location>
</feature>
<feature type="region of interest" description="Disordered" evidence="1">
    <location>
        <begin position="49"/>
        <end position="94"/>
    </location>
</feature>
<feature type="compositionally biased region" description="Basic and acidic residues" evidence="1">
    <location>
        <begin position="49"/>
        <end position="61"/>
    </location>
</feature>
<evidence type="ECO:0000256" key="1">
    <source>
        <dbReference type="SAM" id="MobiDB-lite"/>
    </source>
</evidence>
<dbReference type="RefSeq" id="XP_040656903.1">
    <property type="nucleotide sequence ID" value="XM_040801870.1"/>
</dbReference>
<sequence length="141" mass="16220">MFRSDKFRLDDEVTEKAGPERSCCRQLASFPRGAARAVAEWFTSCCRSRDGTEETGQDDRQTLISERPFQFPRQAASSFLRPSTPSRMDVEPRVVATPPLRLELCAKYETTRPPPTRQMTEKVREMQTTDCQQRPQPMTQC</sequence>
<feature type="compositionally biased region" description="Polar residues" evidence="1">
    <location>
        <begin position="128"/>
        <end position="141"/>
    </location>
</feature>
<name>A0A151GKI7_DRECN</name>
<evidence type="ECO:0000313" key="2">
    <source>
        <dbReference type="EMBL" id="KYK57551.1"/>
    </source>
</evidence>
<dbReference type="Proteomes" id="UP000076580">
    <property type="component" value="Chromosome 02"/>
</dbReference>
<organism evidence="2 3">
    <name type="scientific">Drechmeria coniospora</name>
    <name type="common">Nematophagous fungus</name>
    <name type="synonym">Meria coniospora</name>
    <dbReference type="NCBI Taxonomy" id="98403"/>
    <lineage>
        <taxon>Eukaryota</taxon>
        <taxon>Fungi</taxon>
        <taxon>Dikarya</taxon>
        <taxon>Ascomycota</taxon>
        <taxon>Pezizomycotina</taxon>
        <taxon>Sordariomycetes</taxon>
        <taxon>Hypocreomycetidae</taxon>
        <taxon>Hypocreales</taxon>
        <taxon>Ophiocordycipitaceae</taxon>
        <taxon>Drechmeria</taxon>
    </lineage>
</organism>